<comment type="caution">
    <text evidence="1">The sequence shown here is derived from an EMBL/GenBank/DDBJ whole genome shotgun (WGS) entry which is preliminary data.</text>
</comment>
<evidence type="ECO:0000313" key="2">
    <source>
        <dbReference type="Proteomes" id="UP001172386"/>
    </source>
</evidence>
<dbReference type="Proteomes" id="UP001172386">
    <property type="component" value="Unassembled WGS sequence"/>
</dbReference>
<evidence type="ECO:0000313" key="1">
    <source>
        <dbReference type="EMBL" id="KAJ9650790.1"/>
    </source>
</evidence>
<name>A0ACC2ZTE0_9EURO</name>
<keyword evidence="2" id="KW-1185">Reference proteome</keyword>
<protein>
    <submittedName>
        <fullName evidence="1">Uncharacterized protein</fullName>
    </submittedName>
</protein>
<reference evidence="1" key="1">
    <citation type="submission" date="2022-10" db="EMBL/GenBank/DDBJ databases">
        <title>Culturing micro-colonial fungi from biological soil crusts in the Mojave desert and describing Neophaeococcomyces mojavensis, and introducing the new genera and species Taxawa tesnikishii.</title>
        <authorList>
            <person name="Kurbessoian T."/>
            <person name="Stajich J.E."/>
        </authorList>
    </citation>
    <scope>NUCLEOTIDE SEQUENCE</scope>
    <source>
        <strain evidence="1">JES_112</strain>
    </source>
</reference>
<gene>
    <name evidence="1" type="ORF">H2198_009912</name>
</gene>
<sequence length="265" mass="28728">MDNESLQPPGATSSQPEPEPQTSIARVSLAAKDSSKDILDGLVHDLNNVILVFISAAYYFDCFSLLLFLRFLGQIQSTSSGILTSGIICILTHTFGSPSQPPPHGFWNHGGALVDFVGEKPASRFKLIVFDVLILGLQILYLALHYKKASLDSAGAPKTAVAEQDLDAEEAGISRANPPAQAETEDGGIELQSLLPPGHESTEREDETPQPQLATTIVLGKKDFKEVFLGTGRNIQAEESATTFRRFLERVNEIQARRAAQAARD</sequence>
<proteinExistence type="predicted"/>
<accession>A0ACC2ZTE0</accession>
<organism evidence="1 2">
    <name type="scientific">Neophaeococcomyces mojaviensis</name>
    <dbReference type="NCBI Taxonomy" id="3383035"/>
    <lineage>
        <taxon>Eukaryota</taxon>
        <taxon>Fungi</taxon>
        <taxon>Dikarya</taxon>
        <taxon>Ascomycota</taxon>
        <taxon>Pezizomycotina</taxon>
        <taxon>Eurotiomycetes</taxon>
        <taxon>Chaetothyriomycetidae</taxon>
        <taxon>Chaetothyriales</taxon>
        <taxon>Chaetothyriales incertae sedis</taxon>
        <taxon>Neophaeococcomyces</taxon>
    </lineage>
</organism>
<dbReference type="EMBL" id="JAPDRQ010000308">
    <property type="protein sequence ID" value="KAJ9650790.1"/>
    <property type="molecule type" value="Genomic_DNA"/>
</dbReference>